<feature type="binding site" evidence="7">
    <location>
        <position position="123"/>
    </location>
    <ligand>
        <name>[2Fe-2S] cluster</name>
        <dbReference type="ChEBI" id="CHEBI:190135"/>
    </ligand>
</feature>
<dbReference type="STRING" id="1423734.FC83_GL001773"/>
<evidence type="ECO:0000256" key="3">
    <source>
        <dbReference type="ARBA" id="ARBA00022723"/>
    </source>
</evidence>
<dbReference type="InterPro" id="IPR036249">
    <property type="entry name" value="Thioredoxin-like_sf"/>
</dbReference>
<dbReference type="RefSeq" id="WP_035450590.1">
    <property type="nucleotide sequence ID" value="NZ_AZGA01000088.1"/>
</dbReference>
<dbReference type="Gene3D" id="3.40.30.10">
    <property type="entry name" value="Glutaredoxin"/>
    <property type="match status" value="1"/>
</dbReference>
<dbReference type="PANTHER" id="PTHR10371">
    <property type="entry name" value="NADH DEHYDROGENASE UBIQUINONE FLAVOPROTEIN 2, MITOCHONDRIAL"/>
    <property type="match status" value="1"/>
</dbReference>
<comment type="similarity">
    <text evidence="1">Belongs to the complex I 24 kDa subunit family.</text>
</comment>
<keyword evidence="9" id="KW-1185">Reference proteome</keyword>
<evidence type="ECO:0000256" key="2">
    <source>
        <dbReference type="ARBA" id="ARBA00022714"/>
    </source>
</evidence>
<dbReference type="GO" id="GO:0051537">
    <property type="term" value="F:2 iron, 2 sulfur cluster binding"/>
    <property type="evidence" value="ECO:0007669"/>
    <property type="project" value="UniProtKB-KW"/>
</dbReference>
<dbReference type="eggNOG" id="COG1905">
    <property type="taxonomic scope" value="Bacteria"/>
</dbReference>
<evidence type="ECO:0000313" key="8">
    <source>
        <dbReference type="EMBL" id="KRM30637.1"/>
    </source>
</evidence>
<evidence type="ECO:0000256" key="7">
    <source>
        <dbReference type="PIRSR" id="PIRSR000216-1"/>
    </source>
</evidence>
<name>X0PMZ8_9LACO</name>
<evidence type="ECO:0000256" key="5">
    <source>
        <dbReference type="ARBA" id="ARBA00023014"/>
    </source>
</evidence>
<dbReference type="Proteomes" id="UP000051236">
    <property type="component" value="Unassembled WGS sequence"/>
</dbReference>
<dbReference type="PIRSF" id="PIRSF000216">
    <property type="entry name" value="NADH_DH_24kDa"/>
    <property type="match status" value="1"/>
</dbReference>
<dbReference type="PATRIC" id="fig|1423734.3.peg.1792"/>
<evidence type="ECO:0000256" key="4">
    <source>
        <dbReference type="ARBA" id="ARBA00023004"/>
    </source>
</evidence>
<sequence length="168" mass="18849">MTTEEKIAIIDRYHSNPEQILNILVDIQFQSEAGYIDQQTAQLVAEKLDISETRVYEIVSFYAILKETPQARYVLKICDSSPCHFSGEPVVSQWLQEKLGVGENQMTQDGLFMYHGIPCVGACAQTPFVKIKGEVFPHLTPEKLEKLLADLKAGYYPELVGGESHVEA</sequence>
<gene>
    <name evidence="8" type="ORF">FC83_GL001773</name>
</gene>
<dbReference type="EMBL" id="AZGA01000088">
    <property type="protein sequence ID" value="KRM30637.1"/>
    <property type="molecule type" value="Genomic_DNA"/>
</dbReference>
<dbReference type="PANTHER" id="PTHR10371:SF3">
    <property type="entry name" value="NADH DEHYDROGENASE [UBIQUINONE] FLAVOPROTEIN 2, MITOCHONDRIAL"/>
    <property type="match status" value="1"/>
</dbReference>
<accession>X0PMZ8</accession>
<evidence type="ECO:0000256" key="1">
    <source>
        <dbReference type="ARBA" id="ARBA00010643"/>
    </source>
</evidence>
<protein>
    <submittedName>
        <fullName evidence="8">Putative NAD-dependent formate dehydrogenase, gamma subunit</fullName>
    </submittedName>
</protein>
<evidence type="ECO:0000256" key="6">
    <source>
        <dbReference type="ARBA" id="ARBA00034078"/>
    </source>
</evidence>
<dbReference type="Pfam" id="PF01257">
    <property type="entry name" value="2Fe-2S_thioredx"/>
    <property type="match status" value="1"/>
</dbReference>
<comment type="cofactor">
    <cofactor evidence="6">
        <name>[2Fe-2S] cluster</name>
        <dbReference type="ChEBI" id="CHEBI:190135"/>
    </cofactor>
</comment>
<keyword evidence="3 7" id="KW-0479">Metal-binding</keyword>
<dbReference type="CDD" id="cd03064">
    <property type="entry name" value="TRX_Fd_NuoE"/>
    <property type="match status" value="1"/>
</dbReference>
<evidence type="ECO:0000313" key="9">
    <source>
        <dbReference type="Proteomes" id="UP000051236"/>
    </source>
</evidence>
<comment type="caution">
    <text evidence="8">The sequence shown here is derived from an EMBL/GenBank/DDBJ whole genome shotgun (WGS) entry which is preliminary data.</text>
</comment>
<dbReference type="InterPro" id="IPR041921">
    <property type="entry name" value="NuoE_N"/>
</dbReference>
<keyword evidence="2 7" id="KW-0001">2Fe-2S</keyword>
<dbReference type="AlphaFoldDB" id="X0PMZ8"/>
<dbReference type="GO" id="GO:0046872">
    <property type="term" value="F:metal ion binding"/>
    <property type="evidence" value="ECO:0007669"/>
    <property type="project" value="UniProtKB-KW"/>
</dbReference>
<dbReference type="SUPFAM" id="SSF52833">
    <property type="entry name" value="Thioredoxin-like"/>
    <property type="match status" value="1"/>
</dbReference>
<dbReference type="InterPro" id="IPR042128">
    <property type="entry name" value="NuoE_dom"/>
</dbReference>
<keyword evidence="5 7" id="KW-0411">Iron-sulfur</keyword>
<comment type="cofactor">
    <cofactor evidence="7">
        <name>[2Fe-2S] cluster</name>
        <dbReference type="ChEBI" id="CHEBI:190135"/>
    </cofactor>
    <text evidence="7">Binds 1 [2Fe-2S] cluster.</text>
</comment>
<dbReference type="Gene3D" id="1.10.10.1590">
    <property type="entry name" value="NADH-quinone oxidoreductase subunit E"/>
    <property type="match status" value="1"/>
</dbReference>
<keyword evidence="4 7" id="KW-0408">Iron</keyword>
<feature type="binding site" evidence="7">
    <location>
        <position position="78"/>
    </location>
    <ligand>
        <name>[2Fe-2S] cluster</name>
        <dbReference type="ChEBI" id="CHEBI:190135"/>
    </ligand>
</feature>
<organism evidence="8 9">
    <name type="scientific">Agrilactobacillus composti DSM 18527 = JCM 14202</name>
    <dbReference type="NCBI Taxonomy" id="1423734"/>
    <lineage>
        <taxon>Bacteria</taxon>
        <taxon>Bacillati</taxon>
        <taxon>Bacillota</taxon>
        <taxon>Bacilli</taxon>
        <taxon>Lactobacillales</taxon>
        <taxon>Lactobacillaceae</taxon>
        <taxon>Agrilactobacillus</taxon>
    </lineage>
</organism>
<reference evidence="8 9" key="1">
    <citation type="journal article" date="2015" name="Genome Announc.">
        <title>Expanding the biotechnology potential of lactobacilli through comparative genomics of 213 strains and associated genera.</title>
        <authorList>
            <person name="Sun Z."/>
            <person name="Harris H.M."/>
            <person name="McCann A."/>
            <person name="Guo C."/>
            <person name="Argimon S."/>
            <person name="Zhang W."/>
            <person name="Yang X."/>
            <person name="Jeffery I.B."/>
            <person name="Cooney J.C."/>
            <person name="Kagawa T.F."/>
            <person name="Liu W."/>
            <person name="Song Y."/>
            <person name="Salvetti E."/>
            <person name="Wrobel A."/>
            <person name="Rasinkangas P."/>
            <person name="Parkhill J."/>
            <person name="Rea M.C."/>
            <person name="O'Sullivan O."/>
            <person name="Ritari J."/>
            <person name="Douillard F.P."/>
            <person name="Paul Ross R."/>
            <person name="Yang R."/>
            <person name="Briner A.E."/>
            <person name="Felis G.E."/>
            <person name="de Vos W.M."/>
            <person name="Barrangou R."/>
            <person name="Klaenhammer T.R."/>
            <person name="Caufield P.W."/>
            <person name="Cui Y."/>
            <person name="Zhang H."/>
            <person name="O'Toole P.W."/>
        </authorList>
    </citation>
    <scope>NUCLEOTIDE SEQUENCE [LARGE SCALE GENOMIC DNA]</scope>
    <source>
        <strain evidence="8 9">DSM 18527</strain>
    </source>
</reference>
<feature type="binding site" evidence="7">
    <location>
        <position position="83"/>
    </location>
    <ligand>
        <name>[2Fe-2S] cluster</name>
        <dbReference type="ChEBI" id="CHEBI:190135"/>
    </ligand>
</feature>
<dbReference type="InterPro" id="IPR002023">
    <property type="entry name" value="NuoE-like"/>
</dbReference>
<dbReference type="GO" id="GO:0003954">
    <property type="term" value="F:NADH dehydrogenase activity"/>
    <property type="evidence" value="ECO:0007669"/>
    <property type="project" value="TreeGrafter"/>
</dbReference>
<proteinExistence type="inferred from homology"/>
<feature type="binding site" evidence="7">
    <location>
        <position position="119"/>
    </location>
    <ligand>
        <name>[2Fe-2S] cluster</name>
        <dbReference type="ChEBI" id="CHEBI:190135"/>
    </ligand>
</feature>
<dbReference type="OrthoDB" id="9807941at2"/>